<dbReference type="PANTHER" id="PTHR30055:SF226">
    <property type="entry name" value="HTH-TYPE TRANSCRIPTIONAL REGULATOR PKSA"/>
    <property type="match status" value="1"/>
</dbReference>
<dbReference type="RefSeq" id="WP_161894824.1">
    <property type="nucleotide sequence ID" value="NZ_BJOV01000003.1"/>
</dbReference>
<dbReference type="Pfam" id="PF00440">
    <property type="entry name" value="TetR_N"/>
    <property type="match status" value="1"/>
</dbReference>
<keyword evidence="1 2" id="KW-0238">DNA-binding</keyword>
<evidence type="ECO:0000256" key="2">
    <source>
        <dbReference type="PROSITE-ProRule" id="PRU00335"/>
    </source>
</evidence>
<dbReference type="GO" id="GO:0000976">
    <property type="term" value="F:transcription cis-regulatory region binding"/>
    <property type="evidence" value="ECO:0007669"/>
    <property type="project" value="TreeGrafter"/>
</dbReference>
<dbReference type="GO" id="GO:0003700">
    <property type="term" value="F:DNA-binding transcription factor activity"/>
    <property type="evidence" value="ECO:0007669"/>
    <property type="project" value="TreeGrafter"/>
</dbReference>
<dbReference type="AlphaFoldDB" id="A0A7I9V7A8"/>
<evidence type="ECO:0000256" key="1">
    <source>
        <dbReference type="ARBA" id="ARBA00023125"/>
    </source>
</evidence>
<dbReference type="InterPro" id="IPR009057">
    <property type="entry name" value="Homeodomain-like_sf"/>
</dbReference>
<reference evidence="5" key="1">
    <citation type="submission" date="2019-06" db="EMBL/GenBank/DDBJ databases">
        <title>Gordonia isolated from sludge of a wastewater treatment plant.</title>
        <authorList>
            <person name="Tamura T."/>
            <person name="Aoyama K."/>
            <person name="Kang Y."/>
            <person name="Saito S."/>
            <person name="Akiyama N."/>
            <person name="Yazawa K."/>
            <person name="Gonoi T."/>
            <person name="Mikami Y."/>
        </authorList>
    </citation>
    <scope>NUCLEOTIDE SEQUENCE [LARGE SCALE GENOMIC DNA]</scope>
    <source>
        <strain evidence="5">NBRC 107696</strain>
    </source>
</reference>
<feature type="DNA-binding region" description="H-T-H motif" evidence="2">
    <location>
        <begin position="30"/>
        <end position="49"/>
    </location>
</feature>
<dbReference type="SUPFAM" id="SSF46689">
    <property type="entry name" value="Homeodomain-like"/>
    <property type="match status" value="1"/>
</dbReference>
<name>A0A7I9V7A8_9ACTN</name>
<dbReference type="Gene3D" id="1.10.357.10">
    <property type="entry name" value="Tetracycline Repressor, domain 2"/>
    <property type="match status" value="1"/>
</dbReference>
<keyword evidence="5" id="KW-1185">Reference proteome</keyword>
<organism evidence="4 5">
    <name type="scientific">Gordonia spumicola</name>
    <dbReference type="NCBI Taxonomy" id="589161"/>
    <lineage>
        <taxon>Bacteria</taxon>
        <taxon>Bacillati</taxon>
        <taxon>Actinomycetota</taxon>
        <taxon>Actinomycetes</taxon>
        <taxon>Mycobacteriales</taxon>
        <taxon>Gordoniaceae</taxon>
        <taxon>Gordonia</taxon>
    </lineage>
</organism>
<dbReference type="PROSITE" id="PS50977">
    <property type="entry name" value="HTH_TETR_2"/>
    <property type="match status" value="1"/>
</dbReference>
<sequence length="207" mass="22491">MARLSLEQRRQAAITATLRVIGTDGVEAATTRRIAAEAKMGQSSIFYAFASRDELLAAVVEHGVSEELSAMDGWLHLLAEFPANDAPIEDLIRGAFESFAQNAINESARQHALIGLALYARRTEGLEYLAERLYDGYYAVAEKLLDEAARISGRTFTKPTSELAPSVIAVTDGITLCWLGTASREQVDRVIDTSVNLLLGYVAPVDS</sequence>
<dbReference type="EMBL" id="BJOV01000003">
    <property type="protein sequence ID" value="GEE00960.1"/>
    <property type="molecule type" value="Genomic_DNA"/>
</dbReference>
<gene>
    <name evidence="4" type="ORF">nbrc107696_14060</name>
</gene>
<dbReference type="OrthoDB" id="5242433at2"/>
<accession>A0A7I9V7A8</accession>
<proteinExistence type="predicted"/>
<dbReference type="InterPro" id="IPR050109">
    <property type="entry name" value="HTH-type_TetR-like_transc_reg"/>
</dbReference>
<dbReference type="Proteomes" id="UP000444960">
    <property type="component" value="Unassembled WGS sequence"/>
</dbReference>
<feature type="domain" description="HTH tetR-type" evidence="3">
    <location>
        <begin position="7"/>
        <end position="67"/>
    </location>
</feature>
<dbReference type="InterPro" id="IPR001647">
    <property type="entry name" value="HTH_TetR"/>
</dbReference>
<evidence type="ECO:0000313" key="4">
    <source>
        <dbReference type="EMBL" id="GEE00960.1"/>
    </source>
</evidence>
<evidence type="ECO:0000259" key="3">
    <source>
        <dbReference type="PROSITE" id="PS50977"/>
    </source>
</evidence>
<protein>
    <recommendedName>
        <fullName evidence="3">HTH tetR-type domain-containing protein</fullName>
    </recommendedName>
</protein>
<comment type="caution">
    <text evidence="4">The sequence shown here is derived from an EMBL/GenBank/DDBJ whole genome shotgun (WGS) entry which is preliminary data.</text>
</comment>
<dbReference type="PANTHER" id="PTHR30055">
    <property type="entry name" value="HTH-TYPE TRANSCRIPTIONAL REGULATOR RUTR"/>
    <property type="match status" value="1"/>
</dbReference>
<evidence type="ECO:0000313" key="5">
    <source>
        <dbReference type="Proteomes" id="UP000444960"/>
    </source>
</evidence>